<feature type="domain" description="Integrin alpha third immunoglobulin-like" evidence="17">
    <location>
        <begin position="810"/>
        <end position="1019"/>
    </location>
</feature>
<dbReference type="Gene3D" id="2.60.40.1530">
    <property type="entry name" value="ntegrin, alpha v. Chain A, domain 4"/>
    <property type="match status" value="1"/>
</dbReference>
<dbReference type="Pfam" id="PF20805">
    <property type="entry name" value="Integrin_A_Ig_2"/>
    <property type="match status" value="1"/>
</dbReference>
<dbReference type="GO" id="GO:0009897">
    <property type="term" value="C:external side of plasma membrane"/>
    <property type="evidence" value="ECO:0007669"/>
    <property type="project" value="TreeGrafter"/>
</dbReference>
<dbReference type="Gene3D" id="2.60.40.1460">
    <property type="entry name" value="Integrin domains. Chain A, domain 2"/>
    <property type="match status" value="1"/>
</dbReference>
<dbReference type="SUPFAM" id="SSF69179">
    <property type="entry name" value="Integrin domains"/>
    <property type="match status" value="3"/>
</dbReference>
<evidence type="ECO:0000259" key="15">
    <source>
        <dbReference type="Pfam" id="PF08441"/>
    </source>
</evidence>
<feature type="transmembrane region" description="Helical" evidence="14">
    <location>
        <begin position="1032"/>
        <end position="1054"/>
    </location>
</feature>
<evidence type="ECO:0000256" key="9">
    <source>
        <dbReference type="ARBA" id="ARBA00023136"/>
    </source>
</evidence>
<dbReference type="GO" id="GO:0007160">
    <property type="term" value="P:cell-matrix adhesion"/>
    <property type="evidence" value="ECO:0007669"/>
    <property type="project" value="TreeGrafter"/>
</dbReference>
<dbReference type="GO" id="GO:0008305">
    <property type="term" value="C:integrin complex"/>
    <property type="evidence" value="ECO:0007669"/>
    <property type="project" value="InterPro"/>
</dbReference>
<comment type="similarity">
    <text evidence="2 14">Belongs to the integrin alpha chain family.</text>
</comment>
<dbReference type="PROSITE" id="PS51470">
    <property type="entry name" value="FG_GAP"/>
    <property type="match status" value="4"/>
</dbReference>
<evidence type="ECO:0000256" key="13">
    <source>
        <dbReference type="PROSITE-ProRule" id="PRU00803"/>
    </source>
</evidence>
<accession>A0A6P7ZEY7</accession>
<dbReference type="GO" id="GO:0007229">
    <property type="term" value="P:integrin-mediated signaling pathway"/>
    <property type="evidence" value="ECO:0007669"/>
    <property type="project" value="UniProtKB-KW"/>
</dbReference>
<dbReference type="InParanoid" id="A0A6P7ZEY7"/>
<dbReference type="GO" id="GO:0098609">
    <property type="term" value="P:cell-cell adhesion"/>
    <property type="evidence" value="ECO:0007669"/>
    <property type="project" value="TreeGrafter"/>
</dbReference>
<dbReference type="InterPro" id="IPR018184">
    <property type="entry name" value="Integrin_alpha_C_CS"/>
</dbReference>
<organism evidence="18 19">
    <name type="scientific">Microcaecilia unicolor</name>
    <dbReference type="NCBI Taxonomy" id="1415580"/>
    <lineage>
        <taxon>Eukaryota</taxon>
        <taxon>Metazoa</taxon>
        <taxon>Chordata</taxon>
        <taxon>Craniata</taxon>
        <taxon>Vertebrata</taxon>
        <taxon>Euteleostomi</taxon>
        <taxon>Amphibia</taxon>
        <taxon>Gymnophiona</taxon>
        <taxon>Siphonopidae</taxon>
        <taxon>Microcaecilia</taxon>
    </lineage>
</organism>
<dbReference type="GeneID" id="115481411"/>
<keyword evidence="12" id="KW-0325">Glycoprotein</keyword>
<dbReference type="GO" id="GO:0050900">
    <property type="term" value="P:leukocyte migration"/>
    <property type="evidence" value="ECO:0007669"/>
    <property type="project" value="TreeGrafter"/>
</dbReference>
<keyword evidence="18" id="KW-1185">Reference proteome</keyword>
<evidence type="ECO:0000313" key="19">
    <source>
        <dbReference type="RefSeq" id="XP_030076358.1"/>
    </source>
</evidence>
<evidence type="ECO:0000256" key="3">
    <source>
        <dbReference type="ARBA" id="ARBA00022692"/>
    </source>
</evidence>
<evidence type="ECO:0000256" key="8">
    <source>
        <dbReference type="ARBA" id="ARBA00023037"/>
    </source>
</evidence>
<feature type="repeat" description="FG-GAP" evidence="13">
    <location>
        <begin position="457"/>
        <end position="519"/>
    </location>
</feature>
<dbReference type="InterPro" id="IPR048286">
    <property type="entry name" value="Integrin_alpha_Ig-like_3"/>
</dbReference>
<feature type="repeat" description="FG-GAP" evidence="13">
    <location>
        <begin position="398"/>
        <end position="453"/>
    </location>
</feature>
<dbReference type="Pfam" id="PF01839">
    <property type="entry name" value="FG-GAP"/>
    <property type="match status" value="2"/>
</dbReference>
<dbReference type="GO" id="GO:0033627">
    <property type="term" value="P:cell adhesion mediated by integrin"/>
    <property type="evidence" value="ECO:0007669"/>
    <property type="project" value="TreeGrafter"/>
</dbReference>
<dbReference type="InterPro" id="IPR028994">
    <property type="entry name" value="Integrin_alpha_N"/>
</dbReference>
<evidence type="ECO:0000259" key="16">
    <source>
        <dbReference type="Pfam" id="PF20805"/>
    </source>
</evidence>
<feature type="repeat" description="FG-GAP" evidence="13">
    <location>
        <begin position="78"/>
        <end position="143"/>
    </location>
</feature>
<dbReference type="InterPro" id="IPR013517">
    <property type="entry name" value="FG-GAP"/>
</dbReference>
<dbReference type="FunCoup" id="A0A6P7ZEY7">
    <property type="interactions" value="631"/>
</dbReference>
<dbReference type="InterPro" id="IPR032695">
    <property type="entry name" value="Integrin_dom_sf"/>
</dbReference>
<evidence type="ECO:0000256" key="11">
    <source>
        <dbReference type="ARBA" id="ARBA00023170"/>
    </source>
</evidence>
<dbReference type="CTD" id="3675"/>
<keyword evidence="9 14" id="KW-0472">Membrane</keyword>
<evidence type="ECO:0000256" key="2">
    <source>
        <dbReference type="ARBA" id="ARBA00008054"/>
    </source>
</evidence>
<evidence type="ECO:0000256" key="5">
    <source>
        <dbReference type="ARBA" id="ARBA00022737"/>
    </source>
</evidence>
<evidence type="ECO:0000256" key="14">
    <source>
        <dbReference type="RuleBase" id="RU003762"/>
    </source>
</evidence>
<reference evidence="19" key="1">
    <citation type="submission" date="2025-08" db="UniProtKB">
        <authorList>
            <consortium name="RefSeq"/>
        </authorList>
    </citation>
    <scope>IDENTIFICATION</scope>
</reference>
<keyword evidence="3 14" id="KW-0812">Transmembrane</keyword>
<dbReference type="Pfam" id="PF20806">
    <property type="entry name" value="Integrin_A_Ig_3"/>
    <property type="match status" value="1"/>
</dbReference>
<dbReference type="Gene3D" id="2.130.10.130">
    <property type="entry name" value="Integrin alpha, N-terminal"/>
    <property type="match status" value="1"/>
</dbReference>
<feature type="domain" description="Integrin alpha first immunoglubulin-like" evidence="15">
    <location>
        <begin position="504"/>
        <end position="654"/>
    </location>
</feature>
<dbReference type="InterPro" id="IPR013519">
    <property type="entry name" value="Int_alpha_beta-p"/>
</dbReference>
<dbReference type="InterPro" id="IPR048285">
    <property type="entry name" value="Integrin_alpha_Ig-like_2"/>
</dbReference>
<dbReference type="PANTHER" id="PTHR23220:SF89">
    <property type="entry name" value="INTEGRIN ALPHA-3"/>
    <property type="match status" value="1"/>
</dbReference>
<keyword evidence="6 14" id="KW-0130">Cell adhesion</keyword>
<dbReference type="Gene3D" id="1.20.5.930">
    <property type="entry name" value="Bicelle-embedded integrin alpha(iib) transmembrane segment"/>
    <property type="match status" value="1"/>
</dbReference>
<evidence type="ECO:0000256" key="1">
    <source>
        <dbReference type="ARBA" id="ARBA00004479"/>
    </source>
</evidence>
<dbReference type="PANTHER" id="PTHR23220">
    <property type="entry name" value="INTEGRIN ALPHA"/>
    <property type="match status" value="1"/>
</dbReference>
<dbReference type="SUPFAM" id="SSF69318">
    <property type="entry name" value="Integrin alpha N-terminal domain"/>
    <property type="match status" value="1"/>
</dbReference>
<dbReference type="RefSeq" id="XP_030076358.1">
    <property type="nucleotide sequence ID" value="XM_030220498.1"/>
</dbReference>
<dbReference type="OrthoDB" id="5317514at2759"/>
<dbReference type="PRINTS" id="PR01185">
    <property type="entry name" value="INTEGRINA"/>
</dbReference>
<feature type="domain" description="Integrin alpha second immunoglobulin-like" evidence="16">
    <location>
        <begin position="655"/>
        <end position="795"/>
    </location>
</feature>
<proteinExistence type="inferred from homology"/>
<dbReference type="FunFam" id="1.20.5.930:FF:000001">
    <property type="entry name" value="Integrin subunit alpha V"/>
    <property type="match status" value="1"/>
</dbReference>
<keyword evidence="5" id="KW-0677">Repeat</keyword>
<keyword evidence="10" id="KW-1015">Disulfide bond</keyword>
<comment type="subcellular location">
    <subcellularLocation>
        <location evidence="1 14">Membrane</location>
        <topology evidence="1 14">Single-pass type I membrane protein</topology>
    </subcellularLocation>
</comment>
<evidence type="ECO:0000256" key="4">
    <source>
        <dbReference type="ARBA" id="ARBA00022729"/>
    </source>
</evidence>
<evidence type="ECO:0000256" key="7">
    <source>
        <dbReference type="ARBA" id="ARBA00022989"/>
    </source>
</evidence>
<dbReference type="SMART" id="SM00191">
    <property type="entry name" value="Int_alpha"/>
    <property type="match status" value="5"/>
</dbReference>
<protein>
    <submittedName>
        <fullName evidence="19">Integrin alpha-3</fullName>
    </submittedName>
</protein>
<evidence type="ECO:0000256" key="6">
    <source>
        <dbReference type="ARBA" id="ARBA00022889"/>
    </source>
</evidence>
<evidence type="ECO:0000256" key="12">
    <source>
        <dbReference type="ARBA" id="ARBA00023180"/>
    </source>
</evidence>
<dbReference type="PROSITE" id="PS00242">
    <property type="entry name" value="INTEGRIN_ALPHA"/>
    <property type="match status" value="1"/>
</dbReference>
<evidence type="ECO:0000259" key="17">
    <source>
        <dbReference type="Pfam" id="PF20806"/>
    </source>
</evidence>
<dbReference type="Gene3D" id="2.60.40.1510">
    <property type="entry name" value="ntegrin, alpha v. Chain A, domain 3"/>
    <property type="match status" value="1"/>
</dbReference>
<keyword evidence="7 14" id="KW-1133">Transmembrane helix</keyword>
<dbReference type="Pfam" id="PF08441">
    <property type="entry name" value="Integrin_A_Ig_1"/>
    <property type="match status" value="1"/>
</dbReference>
<keyword evidence="11 14" id="KW-0675">Receptor</keyword>
<dbReference type="Proteomes" id="UP000515156">
    <property type="component" value="Chromosome 12"/>
</dbReference>
<evidence type="ECO:0000256" key="10">
    <source>
        <dbReference type="ARBA" id="ARBA00023157"/>
    </source>
</evidence>
<gene>
    <name evidence="19" type="primary">ITGA3</name>
</gene>
<name>A0A6P7ZEY7_9AMPH</name>
<evidence type="ECO:0000313" key="18">
    <source>
        <dbReference type="Proteomes" id="UP000515156"/>
    </source>
</evidence>
<dbReference type="AlphaFoldDB" id="A0A6P7ZEY7"/>
<sequence length="1091" mass="121078">MYNIGSILGTAKWMDESCRCCGPFKQLRLPLAVPGRSAFLVPAGRIGIGSGMGSERGLGWALLLLHGACCWAFNMDTRFPVLKKGSTADSFFGYSVALHQQTEGQQRYLLLTGAPQELAAPGQNANRTGAVYYCPLSTEMTDCKRMNIQLTNDPTNNIIENMWLGVTIASQGPAGRVLVCAHRYVHVLWSGSEGQHRMTGKCFVRGNDLQFSYEDEWQTYHNELCNPNTDQDGTGMCQMGTSGGFTKTSVYFGAPGSFTWQGIPYVLQRDDNWDMKELAYPNVKHRNIYIGYTIQMGSGVLHKNLNTVLAGAPRWEHKGAVYLLTFNSSSPASNLLSSLLLGGEQVGSYFGSSIALADLNNDGWQDLLVGAPFYFDRKEEIGGAVYVYMNEAGSFQNESALMLKGPSDSAFGFAVANIGDVNQDGFEDIAVGAPFEGSGKVYIFHSSSQGLIEKPRQVIDGSELGDPEIRTFGYSLSGGLDVDDNSYPDLLVGSLANRIALLRSRPVINVRHSLEATPTVVDPSSCTLDSCIDVTVCFSYTLSTGNANYMKNITLVYTLEADKERRPVRVRFAGSHSPIYQGYFSMPDTKCQTVKLLLVETIRDKLHHISLSMNYSIYEKEVRARQSMRSLDNFPVLNEDQSTEDHTEIHFKKECGIDNSCHSNLRITYAFLNETSQPLPRVNGTQVLQYNPDVKKLHLRVKVTNIPTASWNGEDAHEALLNITVPPILLFSSVRPTGACTFDGTVLCELGNPFRKNETKVLVLTFEASGISLHTRGVTTMLQLSTLSTQDDLEPEVAELLVDYTVQTSLSIKTSWLSTHFSGTVMGESAMKTVSDIGSPVEFVFMVENNGDPLEMVGILVLEFTWPYEVANGKWLLYLTEIVVDTDVRELCVPPGDVVNELNLTLSNQMQSRKRRELEANTQAQEVVTLAATKRARSETSLSCFQRTARCVQFSCPLRNLRKTATVTVRAHVWNSTFLEDFSSFDRVKVDGEATLYLQTDLPSIHMKNHTVQFFVNIDSDLTEEQPTEIELWVIIVAVLAGVLLLSFIILLLWKCGFFKRASTRAMYEAKGQKAEMKIQPSETERLTEDY</sequence>
<dbReference type="GO" id="GO:0005178">
    <property type="term" value="F:integrin binding"/>
    <property type="evidence" value="ECO:0007669"/>
    <property type="project" value="TreeGrafter"/>
</dbReference>
<dbReference type="InterPro" id="IPR000413">
    <property type="entry name" value="Integrin_alpha"/>
</dbReference>
<feature type="repeat" description="FG-GAP" evidence="13">
    <location>
        <begin position="336"/>
        <end position="397"/>
    </location>
</feature>
<dbReference type="KEGG" id="muo:115481411"/>
<keyword evidence="8 14" id="KW-0401">Integrin</keyword>
<dbReference type="InterPro" id="IPR013649">
    <property type="entry name" value="Integrin_alpha_Ig-like_1"/>
</dbReference>
<keyword evidence="4" id="KW-0732">Signal</keyword>